<reference evidence="12" key="2">
    <citation type="submission" date="2025-09" db="UniProtKB">
        <authorList>
            <consortium name="Ensembl"/>
        </authorList>
    </citation>
    <scope>IDENTIFICATION</scope>
</reference>
<evidence type="ECO:0000256" key="4">
    <source>
        <dbReference type="ARBA" id="ARBA00023040"/>
    </source>
</evidence>
<comment type="subcellular location">
    <subcellularLocation>
        <location evidence="1">Membrane</location>
        <topology evidence="1">Multi-pass membrane protein</topology>
    </subcellularLocation>
</comment>
<keyword evidence="2 9" id="KW-0812">Transmembrane</keyword>
<keyword evidence="5 10" id="KW-0472">Membrane</keyword>
<dbReference type="GO" id="GO:0007200">
    <property type="term" value="P:phospholipase C-activating G protein-coupled receptor signaling pathway"/>
    <property type="evidence" value="ECO:0007669"/>
    <property type="project" value="TreeGrafter"/>
</dbReference>
<dbReference type="PANTHER" id="PTHR24232:SF85">
    <property type="entry name" value="G-PROTEIN COUPLED RECEPTOR 4"/>
    <property type="match status" value="1"/>
</dbReference>
<evidence type="ECO:0000256" key="7">
    <source>
        <dbReference type="ARBA" id="ARBA00023180"/>
    </source>
</evidence>
<organism evidence="12 13">
    <name type="scientific">Cyprinodon variegatus</name>
    <name type="common">Sheepshead minnow</name>
    <dbReference type="NCBI Taxonomy" id="28743"/>
    <lineage>
        <taxon>Eukaryota</taxon>
        <taxon>Metazoa</taxon>
        <taxon>Chordata</taxon>
        <taxon>Craniata</taxon>
        <taxon>Vertebrata</taxon>
        <taxon>Euteleostomi</taxon>
        <taxon>Actinopterygii</taxon>
        <taxon>Neopterygii</taxon>
        <taxon>Teleostei</taxon>
        <taxon>Neoteleostei</taxon>
        <taxon>Acanthomorphata</taxon>
        <taxon>Ovalentaria</taxon>
        <taxon>Atherinomorphae</taxon>
        <taxon>Cyprinodontiformes</taxon>
        <taxon>Cyprinodontidae</taxon>
        <taxon>Cyprinodon</taxon>
    </lineage>
</organism>
<protein>
    <recommendedName>
        <fullName evidence="11">G-protein coupled receptors family 1 profile domain-containing protein</fullName>
    </recommendedName>
</protein>
<dbReference type="PRINTS" id="PR00237">
    <property type="entry name" value="GPCRRHODOPSN"/>
</dbReference>
<dbReference type="PROSITE" id="PS50262">
    <property type="entry name" value="G_PROTEIN_RECEP_F1_2"/>
    <property type="match status" value="1"/>
</dbReference>
<dbReference type="OMA" id="VHMSGVK"/>
<feature type="transmembrane region" description="Helical" evidence="10">
    <location>
        <begin position="135"/>
        <end position="155"/>
    </location>
</feature>
<accession>A0A3Q2D023</accession>
<keyword evidence="8 9" id="KW-0807">Transducer</keyword>
<evidence type="ECO:0000256" key="3">
    <source>
        <dbReference type="ARBA" id="ARBA00022989"/>
    </source>
</evidence>
<dbReference type="Gene3D" id="1.20.1070.10">
    <property type="entry name" value="Rhodopsin 7-helix transmembrane proteins"/>
    <property type="match status" value="1"/>
</dbReference>
<dbReference type="Ensembl" id="ENSCVAT00000018634.1">
    <property type="protein sequence ID" value="ENSCVAP00000011623.1"/>
    <property type="gene ID" value="ENSCVAG00000013916.1"/>
</dbReference>
<dbReference type="PANTHER" id="PTHR24232">
    <property type="entry name" value="G-PROTEIN COUPLED RECEPTOR"/>
    <property type="match status" value="1"/>
</dbReference>
<feature type="transmembrane region" description="Helical" evidence="10">
    <location>
        <begin position="167"/>
        <end position="190"/>
    </location>
</feature>
<feature type="transmembrane region" description="Helical" evidence="10">
    <location>
        <begin position="202"/>
        <end position="223"/>
    </location>
</feature>
<dbReference type="GO" id="GO:0004930">
    <property type="term" value="F:G protein-coupled receptor activity"/>
    <property type="evidence" value="ECO:0007669"/>
    <property type="project" value="UniProtKB-KW"/>
</dbReference>
<dbReference type="PROSITE" id="PS00237">
    <property type="entry name" value="G_PROTEIN_RECEP_F1_1"/>
    <property type="match status" value="1"/>
</dbReference>
<evidence type="ECO:0000256" key="6">
    <source>
        <dbReference type="ARBA" id="ARBA00023170"/>
    </source>
</evidence>
<keyword evidence="6 9" id="KW-0675">Receptor</keyword>
<evidence type="ECO:0000259" key="11">
    <source>
        <dbReference type="PROSITE" id="PS50262"/>
    </source>
</evidence>
<dbReference type="Proteomes" id="UP000265020">
    <property type="component" value="Unassembled WGS sequence"/>
</dbReference>
<dbReference type="AlphaFoldDB" id="A0A3Q2D023"/>
<comment type="similarity">
    <text evidence="9">Belongs to the G-protein coupled receptor 1 family.</text>
</comment>
<sequence length="287" mass="32714">MEAFQFNKSNFSKGDNDSVSSPGVIFSPHSVLHVVQLIIICTGLPLTLIVIVAVYFLIREERVPPIYIINLHISDLIQLCCMAYWKKTGEDQVSDCIYFFGEMASVGFMVCISMERYLIITKPLWYRCNRNIKPVVVVCLVVWIVPLIYVLPLYFHVKFELRETIFAIFHLIPLPLFILFLVGTIKSLSAARSVPAEEKQRIIAILVTVLLIYTLLFVPNVIWCLVERARQSGFSVVPFMLLNISPLADLTLYFFIRKGAINKLLKSLCCCKTSLYEDTNNTSTDNV</sequence>
<evidence type="ECO:0000256" key="5">
    <source>
        <dbReference type="ARBA" id="ARBA00023136"/>
    </source>
</evidence>
<keyword evidence="3 10" id="KW-1133">Transmembrane helix</keyword>
<evidence type="ECO:0000256" key="2">
    <source>
        <dbReference type="ARBA" id="ARBA00022692"/>
    </source>
</evidence>
<name>A0A3Q2D023_CYPVA</name>
<dbReference type="SUPFAM" id="SSF81321">
    <property type="entry name" value="Family A G protein-coupled receptor-like"/>
    <property type="match status" value="1"/>
</dbReference>
<keyword evidence="4 9" id="KW-0297">G-protein coupled receptor</keyword>
<keyword evidence="13" id="KW-1185">Reference proteome</keyword>
<evidence type="ECO:0000256" key="9">
    <source>
        <dbReference type="RuleBase" id="RU000688"/>
    </source>
</evidence>
<evidence type="ECO:0000256" key="10">
    <source>
        <dbReference type="SAM" id="Phobius"/>
    </source>
</evidence>
<evidence type="ECO:0000256" key="1">
    <source>
        <dbReference type="ARBA" id="ARBA00004141"/>
    </source>
</evidence>
<evidence type="ECO:0000313" key="13">
    <source>
        <dbReference type="Proteomes" id="UP000265020"/>
    </source>
</evidence>
<proteinExistence type="inferred from homology"/>
<dbReference type="InterPro" id="IPR000276">
    <property type="entry name" value="GPCR_Rhodpsn"/>
</dbReference>
<feature type="transmembrane region" description="Helical" evidence="10">
    <location>
        <begin position="235"/>
        <end position="256"/>
    </location>
</feature>
<dbReference type="Pfam" id="PF00001">
    <property type="entry name" value="7tm_1"/>
    <property type="match status" value="1"/>
</dbReference>
<reference evidence="12" key="1">
    <citation type="submission" date="2025-08" db="UniProtKB">
        <authorList>
            <consortium name="Ensembl"/>
        </authorList>
    </citation>
    <scope>IDENTIFICATION</scope>
</reference>
<keyword evidence="7" id="KW-0325">Glycoprotein</keyword>
<dbReference type="GO" id="GO:0005886">
    <property type="term" value="C:plasma membrane"/>
    <property type="evidence" value="ECO:0007669"/>
    <property type="project" value="TreeGrafter"/>
</dbReference>
<evidence type="ECO:0000313" key="12">
    <source>
        <dbReference type="Ensembl" id="ENSCVAP00000011623.1"/>
    </source>
</evidence>
<dbReference type="GeneTree" id="ENSGT00940000164014"/>
<dbReference type="GO" id="GO:0035025">
    <property type="term" value="P:positive regulation of Rho protein signal transduction"/>
    <property type="evidence" value="ECO:0007669"/>
    <property type="project" value="TreeGrafter"/>
</dbReference>
<evidence type="ECO:0000256" key="8">
    <source>
        <dbReference type="ARBA" id="ARBA00023224"/>
    </source>
</evidence>
<dbReference type="InterPro" id="IPR017452">
    <property type="entry name" value="GPCR_Rhodpsn_7TM"/>
</dbReference>
<feature type="transmembrane region" description="Helical" evidence="10">
    <location>
        <begin position="34"/>
        <end position="58"/>
    </location>
</feature>
<feature type="domain" description="G-protein coupled receptors family 1 profile" evidence="11">
    <location>
        <begin position="97"/>
        <end position="266"/>
    </location>
</feature>